<evidence type="ECO:0000313" key="2">
    <source>
        <dbReference type="EMBL" id="MBB6407665.1"/>
    </source>
</evidence>
<dbReference type="EMBL" id="JACHEF010000001">
    <property type="protein sequence ID" value="MBB6407665.1"/>
    <property type="molecule type" value="Genomic_DNA"/>
</dbReference>
<keyword evidence="3" id="KW-1185">Reference proteome</keyword>
<name>A0A841PGC2_9HYPH</name>
<feature type="compositionally biased region" description="Acidic residues" evidence="1">
    <location>
        <begin position="56"/>
        <end position="66"/>
    </location>
</feature>
<protein>
    <submittedName>
        <fullName evidence="2">Uncharacterized protein</fullName>
    </submittedName>
</protein>
<organism evidence="2 3">
    <name type="scientific">Mesorhizobium sangaii</name>
    <dbReference type="NCBI Taxonomy" id="505389"/>
    <lineage>
        <taxon>Bacteria</taxon>
        <taxon>Pseudomonadati</taxon>
        <taxon>Pseudomonadota</taxon>
        <taxon>Alphaproteobacteria</taxon>
        <taxon>Hyphomicrobiales</taxon>
        <taxon>Phyllobacteriaceae</taxon>
        <taxon>Mesorhizobium</taxon>
    </lineage>
</organism>
<dbReference type="Proteomes" id="UP000556329">
    <property type="component" value="Unassembled WGS sequence"/>
</dbReference>
<comment type="caution">
    <text evidence="2">The sequence shown here is derived from an EMBL/GenBank/DDBJ whole genome shotgun (WGS) entry which is preliminary data.</text>
</comment>
<dbReference type="AlphaFoldDB" id="A0A841PGC2"/>
<feature type="region of interest" description="Disordered" evidence="1">
    <location>
        <begin position="50"/>
        <end position="115"/>
    </location>
</feature>
<proteinExistence type="predicted"/>
<reference evidence="2 3" key="1">
    <citation type="submission" date="2020-08" db="EMBL/GenBank/DDBJ databases">
        <title>Genomic Encyclopedia of Type Strains, Phase IV (KMG-IV): sequencing the most valuable type-strain genomes for metagenomic binning, comparative biology and taxonomic classification.</title>
        <authorList>
            <person name="Goeker M."/>
        </authorList>
    </citation>
    <scope>NUCLEOTIDE SEQUENCE [LARGE SCALE GENOMIC DNA]</scope>
    <source>
        <strain evidence="2 3">DSM 100039</strain>
    </source>
</reference>
<gene>
    <name evidence="2" type="ORF">HNQ71_000309</name>
</gene>
<sequence length="134" mass="14533">MDDLNLTKKGEAYVAANYSQPEELLPPLLVDCQSRRSIADSIEKLIDMLDAMSPDPDLEDTGDDEPSLGWGHRGGQPFLSGTAPNPAPGDTCDLELDNADDEDNGDLEGYCPGDYGETVMWPDDMESQEVLVSP</sequence>
<feature type="compositionally biased region" description="Acidic residues" evidence="1">
    <location>
        <begin position="92"/>
        <end position="106"/>
    </location>
</feature>
<accession>A0A841PGC2</accession>
<dbReference type="RefSeq" id="WP_184870858.1">
    <property type="nucleotide sequence ID" value="NZ_JACHEF010000001.1"/>
</dbReference>
<evidence type="ECO:0000313" key="3">
    <source>
        <dbReference type="Proteomes" id="UP000556329"/>
    </source>
</evidence>
<evidence type="ECO:0000256" key="1">
    <source>
        <dbReference type="SAM" id="MobiDB-lite"/>
    </source>
</evidence>